<dbReference type="Pfam" id="PF00710">
    <property type="entry name" value="Asparaginase"/>
    <property type="match status" value="1"/>
</dbReference>
<dbReference type="InterPro" id="IPR040919">
    <property type="entry name" value="Asparaginase_C"/>
</dbReference>
<dbReference type="NCBIfam" id="NF008304">
    <property type="entry name" value="PRK11096.1"/>
    <property type="match status" value="1"/>
</dbReference>
<dbReference type="InterPro" id="IPR020827">
    <property type="entry name" value="Asparaginase/glutaminase_AS1"/>
</dbReference>
<dbReference type="PROSITE" id="PS00917">
    <property type="entry name" value="ASN_GLN_ASE_2"/>
    <property type="match status" value="1"/>
</dbReference>
<evidence type="ECO:0000259" key="10">
    <source>
        <dbReference type="Pfam" id="PF17763"/>
    </source>
</evidence>
<evidence type="ECO:0000256" key="5">
    <source>
        <dbReference type="PROSITE-ProRule" id="PRU10099"/>
    </source>
</evidence>
<feature type="active site" evidence="5">
    <location>
        <position position="41"/>
    </location>
</feature>
<dbReference type="InterPro" id="IPR027474">
    <property type="entry name" value="L-asparaginase_N"/>
</dbReference>
<dbReference type="PROSITE" id="PS51732">
    <property type="entry name" value="ASN_GLN_ASE_3"/>
    <property type="match status" value="1"/>
</dbReference>
<dbReference type="Pfam" id="PF17763">
    <property type="entry name" value="Asparaginase_C"/>
    <property type="match status" value="1"/>
</dbReference>
<sequence length="357" mass="38041">MNLKQKLTRVLVLVAIVTMGAMSSVNAQTLPNLTIIATGGTIAGSGDSSIKTNYTAGVVTVDKLLAAVPEVMNLATIKGVQISSIGSQEMNDAVWLKLAKKINLLLASDECDGIVITHGTDTMEETAYFLNLVVKSDKPVVLVGSMRPGSAMSADGPMNLFNAVALASNPASKGRGVMVSMNDLILGADDVTKTNTTNVSTFQCPNFGSLGYMHNGQPTFRRATTAKHTTASEFDITKLNKLPQVDIIYGYSNANAIVVDALVKDGAKGLIHAGVGNGNLYPTVMDALVAAQKDGVQVVRSSRVFSGSATLDAEVDDAKFNFVASLYKNPQKSRILLMLALTKTNDYKEIQRMFYEY</sequence>
<comment type="similarity">
    <text evidence="1 7">Belongs to the asparaginase 1 family.</text>
</comment>
<dbReference type="OrthoDB" id="9788068at2"/>
<dbReference type="PIRSF" id="PIRSF001220">
    <property type="entry name" value="L-ASNase_gatD"/>
    <property type="match status" value="1"/>
</dbReference>
<evidence type="ECO:0000313" key="11">
    <source>
        <dbReference type="EMBL" id="RRG21622.1"/>
    </source>
</evidence>
<keyword evidence="12" id="KW-1185">Reference proteome</keyword>
<dbReference type="InterPro" id="IPR036152">
    <property type="entry name" value="Asp/glu_Ase-like_sf"/>
</dbReference>
<feature type="binding site" evidence="4">
    <location>
        <begin position="120"/>
        <end position="121"/>
    </location>
    <ligand>
        <name>substrate</name>
    </ligand>
</feature>
<dbReference type="Gene3D" id="3.40.50.1170">
    <property type="entry name" value="L-asparaginase, N-terminal domain"/>
    <property type="match status" value="1"/>
</dbReference>
<evidence type="ECO:0000259" key="9">
    <source>
        <dbReference type="Pfam" id="PF00710"/>
    </source>
</evidence>
<comment type="caution">
    <text evidence="11">The sequence shown here is derived from an EMBL/GenBank/DDBJ whole genome shotgun (WGS) entry which is preliminary data.</text>
</comment>
<evidence type="ECO:0000256" key="1">
    <source>
        <dbReference type="ARBA" id="ARBA00010518"/>
    </source>
</evidence>
<dbReference type="PRINTS" id="PR00139">
    <property type="entry name" value="ASNGLNASE"/>
</dbReference>
<dbReference type="PROSITE" id="PS00144">
    <property type="entry name" value="ASN_GLN_ASE_1"/>
    <property type="match status" value="1"/>
</dbReference>
<evidence type="ECO:0000256" key="2">
    <source>
        <dbReference type="ARBA" id="ARBA00022801"/>
    </source>
</evidence>
<dbReference type="Proteomes" id="UP000285794">
    <property type="component" value="Unassembled WGS sequence"/>
</dbReference>
<dbReference type="InterPro" id="IPR037152">
    <property type="entry name" value="L-asparaginase_N_sf"/>
</dbReference>
<gene>
    <name evidence="11" type="ORF">DWB61_10100</name>
</gene>
<dbReference type="PANTHER" id="PTHR11707">
    <property type="entry name" value="L-ASPARAGINASE"/>
    <property type="match status" value="1"/>
</dbReference>
<evidence type="ECO:0000256" key="3">
    <source>
        <dbReference type="PIRSR" id="PIRSR001220-1"/>
    </source>
</evidence>
<feature type="signal peptide" evidence="8">
    <location>
        <begin position="1"/>
        <end position="27"/>
    </location>
</feature>
<dbReference type="CDD" id="cd08964">
    <property type="entry name" value="L-asparaginase_II"/>
    <property type="match status" value="1"/>
</dbReference>
<dbReference type="SMART" id="SM00870">
    <property type="entry name" value="Asparaginase"/>
    <property type="match status" value="1"/>
</dbReference>
<dbReference type="AlphaFoldDB" id="A0A425Y146"/>
<proteinExistence type="inferred from homology"/>
<dbReference type="PIRSF" id="PIRSF500176">
    <property type="entry name" value="L_ASNase"/>
    <property type="match status" value="1"/>
</dbReference>
<dbReference type="NCBIfam" id="TIGR00520">
    <property type="entry name" value="asnASE_II"/>
    <property type="match status" value="1"/>
</dbReference>
<accession>A0A425Y146</accession>
<dbReference type="FunFam" id="3.40.50.1170:FF:000001">
    <property type="entry name" value="L-asparaginase 2"/>
    <property type="match status" value="1"/>
</dbReference>
<dbReference type="InterPro" id="IPR027473">
    <property type="entry name" value="L-asparaginase_C"/>
</dbReference>
<feature type="active site" evidence="6">
    <location>
        <position position="120"/>
    </location>
</feature>
<evidence type="ECO:0000256" key="6">
    <source>
        <dbReference type="PROSITE-ProRule" id="PRU10100"/>
    </source>
</evidence>
<feature type="binding site" evidence="4">
    <location>
        <position position="87"/>
    </location>
    <ligand>
        <name>substrate</name>
    </ligand>
</feature>
<keyword evidence="8" id="KW-0732">Signal</keyword>
<evidence type="ECO:0000256" key="8">
    <source>
        <dbReference type="SAM" id="SignalP"/>
    </source>
</evidence>
<dbReference type="EMBL" id="QQWG01000008">
    <property type="protein sequence ID" value="RRG21622.1"/>
    <property type="molecule type" value="Genomic_DNA"/>
</dbReference>
<dbReference type="Gene3D" id="3.40.50.40">
    <property type="match status" value="1"/>
</dbReference>
<evidence type="ECO:0000313" key="12">
    <source>
        <dbReference type="Proteomes" id="UP000285794"/>
    </source>
</evidence>
<dbReference type="GO" id="GO:0006528">
    <property type="term" value="P:asparagine metabolic process"/>
    <property type="evidence" value="ECO:0007669"/>
    <property type="project" value="InterPro"/>
</dbReference>
<feature type="chain" id="PRO_5019177917" evidence="8">
    <location>
        <begin position="28"/>
        <end position="357"/>
    </location>
</feature>
<feature type="domain" description="Asparaginase/glutaminase C-terminal" evidence="10">
    <location>
        <begin position="244"/>
        <end position="354"/>
    </location>
</feature>
<name>A0A425Y146_9BACT</name>
<dbReference type="RefSeq" id="WP_125030773.1">
    <property type="nucleotide sequence ID" value="NZ_JAPXVP010000001.1"/>
</dbReference>
<dbReference type="GO" id="GO:0004067">
    <property type="term" value="F:asparaginase activity"/>
    <property type="evidence" value="ECO:0007669"/>
    <property type="project" value="UniProtKB-UniRule"/>
</dbReference>
<dbReference type="InterPro" id="IPR027475">
    <property type="entry name" value="Asparaginase/glutaminase_AS2"/>
</dbReference>
<keyword evidence="2" id="KW-0378">Hydrolase</keyword>
<evidence type="ECO:0000256" key="7">
    <source>
        <dbReference type="RuleBase" id="RU004456"/>
    </source>
</evidence>
<organism evidence="11 12">
    <name type="scientific">Ancylomarina euxinus</name>
    <dbReference type="NCBI Taxonomy" id="2283627"/>
    <lineage>
        <taxon>Bacteria</taxon>
        <taxon>Pseudomonadati</taxon>
        <taxon>Bacteroidota</taxon>
        <taxon>Bacteroidia</taxon>
        <taxon>Marinilabiliales</taxon>
        <taxon>Marinifilaceae</taxon>
        <taxon>Ancylomarina</taxon>
    </lineage>
</organism>
<dbReference type="PANTHER" id="PTHR11707:SF28">
    <property type="entry name" value="60 KDA LYSOPHOSPHOLIPASE"/>
    <property type="match status" value="1"/>
</dbReference>
<reference evidence="11 12" key="1">
    <citation type="submission" date="2018-07" db="EMBL/GenBank/DDBJ databases">
        <title>Draft genome sequence of Ancylomarina sp. M1P.</title>
        <authorList>
            <person name="Yadav S."/>
            <person name="Villanueva L."/>
            <person name="Damste J.S.S."/>
        </authorList>
    </citation>
    <scope>NUCLEOTIDE SEQUENCE [LARGE SCALE GENOMIC DNA]</scope>
    <source>
        <strain evidence="11 12">M1P</strain>
    </source>
</reference>
<feature type="domain" description="L-asparaginase N-terminal" evidence="9">
    <location>
        <begin position="33"/>
        <end position="223"/>
    </location>
</feature>
<dbReference type="SUPFAM" id="SSF53774">
    <property type="entry name" value="Glutaminase/Asparaginase"/>
    <property type="match status" value="1"/>
</dbReference>
<protein>
    <submittedName>
        <fullName evidence="11">L-asparaginase 2</fullName>
    </submittedName>
</protein>
<dbReference type="InterPro" id="IPR006034">
    <property type="entry name" value="Asparaginase/glutaminase-like"/>
</dbReference>
<dbReference type="InterPro" id="IPR004550">
    <property type="entry name" value="AsnASE_II"/>
</dbReference>
<evidence type="ECO:0000256" key="4">
    <source>
        <dbReference type="PIRSR" id="PIRSR001220-2"/>
    </source>
</evidence>
<feature type="active site" description="O-isoaspartyl threonine intermediate" evidence="3">
    <location>
        <position position="41"/>
    </location>
</feature>